<dbReference type="InterPro" id="IPR000631">
    <property type="entry name" value="CARKD"/>
</dbReference>
<dbReference type="InterPro" id="IPR029056">
    <property type="entry name" value="Ribokinase-like"/>
</dbReference>
<dbReference type="Gene3D" id="3.40.1190.20">
    <property type="match status" value="1"/>
</dbReference>
<dbReference type="SUPFAM" id="SSF53613">
    <property type="entry name" value="Ribokinase-like"/>
    <property type="match status" value="1"/>
</dbReference>
<keyword evidence="3 13" id="KW-0479">Metal-binding</keyword>
<comment type="function">
    <text evidence="14">Catalyzes the dehydration of the S-form of NAD(P)HX at the expense of ADP, which is converted to AMP. Together with NAD(P)HX epimerase, which catalyzes the epimerization of the S- and R-forms, the enzyme allows the repair of both epimers of NAD(P)HX, a damaged form of NAD(P)H that is a result of enzymatic or heat-dependent hydration.</text>
</comment>
<dbReference type="NCBIfam" id="TIGR00516">
    <property type="entry name" value="acpS"/>
    <property type="match status" value="1"/>
</dbReference>
<comment type="caution">
    <text evidence="14">Lacks conserved residue(s) required for the propagation of feature annotation.</text>
</comment>
<comment type="caution">
    <text evidence="16">The sequence shown here is derived from an EMBL/GenBank/DDBJ whole genome shotgun (WGS) entry which is preliminary data.</text>
</comment>
<dbReference type="GO" id="GO:0000287">
    <property type="term" value="F:magnesium ion binding"/>
    <property type="evidence" value="ECO:0007669"/>
    <property type="project" value="UniProtKB-UniRule"/>
</dbReference>
<keyword evidence="2 13" id="KW-0808">Transferase</keyword>
<sequence length="416" mass="45456">MIQGIGIDIVKLERIEKIIKTKKERFFGKIFTPREIDYIRNKNENSCTIGGIFATKEAVSKLLGTGIGKISWNEIEVFHNNLGRPYVKLYGKALFIMNEKGIKNIHLSITHESEYAIAMVIGEGGMKSIKYMKNILPIRKKDSHKGTFGRVGIIGGSTGMTGSVYFSSKAALRSGSGLVYTIAPKSLLNILSIKLTEAIIKPVEDNNKGNITLDSLEGIEKNIKGLDAIALGPGMGVDDERIKVVEEILNMTEKTIVLDADGLNCVSQKPEILIKRKGITIITPHPGELSRLLNTSIEEIQKNRIKYCKIASQKYNTITVLKGANTVVSDNEGKVYINESGNPGMATAGSGDVLTGIITSFIGQQIEEYKSTILGTYIHGLAGDLSKEEKGEYGLIAGDILENIPYAIDLVYKNSN</sequence>
<comment type="similarity">
    <text evidence="14">Belongs to the NnrD/CARKD family.</text>
</comment>
<keyword evidence="10 13" id="KW-0443">Lipid metabolism</keyword>
<evidence type="ECO:0000256" key="11">
    <source>
        <dbReference type="ARBA" id="ARBA00023160"/>
    </source>
</evidence>
<dbReference type="EMBL" id="JANJZL010000024">
    <property type="protein sequence ID" value="MCR2045619.1"/>
    <property type="molecule type" value="Genomic_DNA"/>
</dbReference>
<dbReference type="OrthoDB" id="9806925at2"/>
<dbReference type="InterPro" id="IPR002582">
    <property type="entry name" value="ACPS"/>
</dbReference>
<dbReference type="Gene3D" id="3.90.470.20">
    <property type="entry name" value="4'-phosphopantetheinyl transferase domain"/>
    <property type="match status" value="1"/>
</dbReference>
<dbReference type="SUPFAM" id="SSF56214">
    <property type="entry name" value="4'-phosphopantetheinyl transferase"/>
    <property type="match status" value="1"/>
</dbReference>
<dbReference type="PROSITE" id="PS01050">
    <property type="entry name" value="YJEF_C_2"/>
    <property type="match status" value="1"/>
</dbReference>
<feature type="binding site" evidence="14">
    <location>
        <position position="285"/>
    </location>
    <ligand>
        <name>(6S)-NADPHX</name>
        <dbReference type="ChEBI" id="CHEBI:64076"/>
    </ligand>
</feature>
<dbReference type="GO" id="GO:0046496">
    <property type="term" value="P:nicotinamide nucleotide metabolic process"/>
    <property type="evidence" value="ECO:0007669"/>
    <property type="project" value="UniProtKB-UniRule"/>
</dbReference>
<comment type="function">
    <text evidence="13">Transfers the 4'-phosphopantetheine moiety from coenzyme A to a Ser of acyl-carrier-protein.</text>
</comment>
<evidence type="ECO:0000256" key="5">
    <source>
        <dbReference type="ARBA" id="ARBA00022832"/>
    </source>
</evidence>
<comment type="similarity">
    <text evidence="13">Belongs to the P-Pant transferase superfamily. AcpS family.</text>
</comment>
<dbReference type="GO" id="GO:0110051">
    <property type="term" value="P:metabolite repair"/>
    <property type="evidence" value="ECO:0007669"/>
    <property type="project" value="TreeGrafter"/>
</dbReference>
<comment type="cofactor">
    <cofactor evidence="13">
        <name>Mg(2+)</name>
        <dbReference type="ChEBI" id="CHEBI:18420"/>
    </cofactor>
</comment>
<keyword evidence="12 14" id="KW-0456">Lyase</keyword>
<dbReference type="GO" id="GO:0052855">
    <property type="term" value="F:ADP-dependent NAD(P)H-hydrate dehydratase activity"/>
    <property type="evidence" value="ECO:0007669"/>
    <property type="project" value="UniProtKB-UniRule"/>
</dbReference>
<dbReference type="CDD" id="cd01171">
    <property type="entry name" value="YXKO-related"/>
    <property type="match status" value="1"/>
</dbReference>
<comment type="subcellular location">
    <subcellularLocation>
        <location evidence="13">Cytoplasm</location>
    </subcellularLocation>
</comment>
<keyword evidence="9 14" id="KW-0520">NAD</keyword>
<comment type="catalytic activity">
    <reaction evidence="14">
        <text>(6S)-NADHX + ADP = AMP + phosphate + NADH + H(+)</text>
        <dbReference type="Rhea" id="RHEA:32223"/>
        <dbReference type="ChEBI" id="CHEBI:15378"/>
        <dbReference type="ChEBI" id="CHEBI:43474"/>
        <dbReference type="ChEBI" id="CHEBI:57945"/>
        <dbReference type="ChEBI" id="CHEBI:64074"/>
        <dbReference type="ChEBI" id="CHEBI:456215"/>
        <dbReference type="ChEBI" id="CHEBI:456216"/>
        <dbReference type="EC" id="4.2.1.136"/>
    </reaction>
</comment>
<evidence type="ECO:0000256" key="4">
    <source>
        <dbReference type="ARBA" id="ARBA00022741"/>
    </source>
</evidence>
<keyword evidence="13" id="KW-0963">Cytoplasm</keyword>
<dbReference type="EC" id="2.7.8.7" evidence="13"/>
<keyword evidence="8 14" id="KW-0521">NADP</keyword>
<dbReference type="GO" id="GO:0005524">
    <property type="term" value="F:ATP binding"/>
    <property type="evidence" value="ECO:0007669"/>
    <property type="project" value="UniProtKB-KW"/>
</dbReference>
<dbReference type="NCBIfam" id="TIGR00196">
    <property type="entry name" value="yjeF_cterm"/>
    <property type="match status" value="1"/>
</dbReference>
<dbReference type="AlphaFoldDB" id="A0A9X2ML52"/>
<comment type="subunit">
    <text evidence="14">Homotetramer.</text>
</comment>
<keyword evidence="6 14" id="KW-0067">ATP-binding</keyword>
<dbReference type="InterPro" id="IPR037143">
    <property type="entry name" value="4-PPantetheinyl_Trfase_dom_sf"/>
</dbReference>
<reference evidence="16" key="1">
    <citation type="submission" date="2022-07" db="EMBL/GenBank/DDBJ databases">
        <title>Enhanced cultured diversity of the mouse gut microbiota enables custom-made synthetic communities.</title>
        <authorList>
            <person name="Afrizal A."/>
        </authorList>
    </citation>
    <scope>NUCLEOTIDE SEQUENCE</scope>
    <source>
        <strain evidence="16">DSM 29482</strain>
    </source>
</reference>
<comment type="catalytic activity">
    <reaction evidence="13">
        <text>apo-[ACP] + CoA = holo-[ACP] + adenosine 3',5'-bisphosphate + H(+)</text>
        <dbReference type="Rhea" id="RHEA:12068"/>
        <dbReference type="Rhea" id="RHEA-COMP:9685"/>
        <dbReference type="Rhea" id="RHEA-COMP:9690"/>
        <dbReference type="ChEBI" id="CHEBI:15378"/>
        <dbReference type="ChEBI" id="CHEBI:29999"/>
        <dbReference type="ChEBI" id="CHEBI:57287"/>
        <dbReference type="ChEBI" id="CHEBI:58343"/>
        <dbReference type="ChEBI" id="CHEBI:64479"/>
        <dbReference type="EC" id="2.7.8.7"/>
    </reaction>
</comment>
<dbReference type="GO" id="GO:0052856">
    <property type="term" value="F:NAD(P)HX epimerase activity"/>
    <property type="evidence" value="ECO:0007669"/>
    <property type="project" value="TreeGrafter"/>
</dbReference>
<organism evidence="16 17">
    <name type="scientific">Anaerosalibacter massiliensis</name>
    <dbReference type="NCBI Taxonomy" id="1347392"/>
    <lineage>
        <taxon>Bacteria</taxon>
        <taxon>Bacillati</taxon>
        <taxon>Bacillota</taxon>
        <taxon>Tissierellia</taxon>
        <taxon>Tissierellales</taxon>
        <taxon>Sporanaerobacteraceae</taxon>
        <taxon>Anaerosalibacter</taxon>
    </lineage>
</organism>
<dbReference type="InterPro" id="IPR008278">
    <property type="entry name" value="4-PPantetheinyl_Trfase_dom"/>
</dbReference>
<feature type="binding site" evidence="14">
    <location>
        <position position="234"/>
    </location>
    <ligand>
        <name>(6S)-NADPHX</name>
        <dbReference type="ChEBI" id="CHEBI:64076"/>
    </ligand>
</feature>
<feature type="binding site" evidence="14">
    <location>
        <begin position="322"/>
        <end position="326"/>
    </location>
    <ligand>
        <name>AMP</name>
        <dbReference type="ChEBI" id="CHEBI:456215"/>
    </ligand>
</feature>
<comment type="catalytic activity">
    <reaction evidence="14">
        <text>(6S)-NADPHX + ADP = AMP + phosphate + NADPH + H(+)</text>
        <dbReference type="Rhea" id="RHEA:32235"/>
        <dbReference type="ChEBI" id="CHEBI:15378"/>
        <dbReference type="ChEBI" id="CHEBI:43474"/>
        <dbReference type="ChEBI" id="CHEBI:57783"/>
        <dbReference type="ChEBI" id="CHEBI:64076"/>
        <dbReference type="ChEBI" id="CHEBI:456215"/>
        <dbReference type="ChEBI" id="CHEBI:456216"/>
        <dbReference type="EC" id="4.2.1.136"/>
    </reaction>
</comment>
<evidence type="ECO:0000313" key="17">
    <source>
        <dbReference type="Proteomes" id="UP001142078"/>
    </source>
</evidence>
<evidence type="ECO:0000256" key="8">
    <source>
        <dbReference type="ARBA" id="ARBA00022857"/>
    </source>
</evidence>
<keyword evidence="4 14" id="KW-0547">Nucleotide-binding</keyword>
<evidence type="ECO:0000256" key="7">
    <source>
        <dbReference type="ARBA" id="ARBA00022842"/>
    </source>
</evidence>
<evidence type="ECO:0000256" key="12">
    <source>
        <dbReference type="ARBA" id="ARBA00023239"/>
    </source>
</evidence>
<feature type="binding site" evidence="13">
    <location>
        <position position="57"/>
    </location>
    <ligand>
        <name>Mg(2+)</name>
        <dbReference type="ChEBI" id="CHEBI:18420"/>
    </ligand>
</feature>
<gene>
    <name evidence="13" type="primary">acpS</name>
    <name evidence="14" type="synonym">nnrD</name>
    <name evidence="16" type="ORF">NSA23_16155</name>
</gene>
<dbReference type="InterPro" id="IPR004568">
    <property type="entry name" value="Ppantetheine-prot_Trfase_dom"/>
</dbReference>
<dbReference type="Pfam" id="PF01256">
    <property type="entry name" value="Carb_kinase"/>
    <property type="match status" value="1"/>
</dbReference>
<dbReference type="EC" id="4.2.1.136" evidence="14"/>
<dbReference type="Pfam" id="PF01648">
    <property type="entry name" value="ACPS"/>
    <property type="match status" value="1"/>
</dbReference>
<evidence type="ECO:0000313" key="16">
    <source>
        <dbReference type="EMBL" id="MCR2045619.1"/>
    </source>
</evidence>
<evidence type="ECO:0000256" key="9">
    <source>
        <dbReference type="ARBA" id="ARBA00023027"/>
    </source>
</evidence>
<dbReference type="PROSITE" id="PS51383">
    <property type="entry name" value="YJEF_C_3"/>
    <property type="match status" value="1"/>
</dbReference>
<evidence type="ECO:0000259" key="15">
    <source>
        <dbReference type="PROSITE" id="PS51383"/>
    </source>
</evidence>
<feature type="binding site" evidence="14">
    <location>
        <position position="352"/>
    </location>
    <ligand>
        <name>(6S)-NADPHX</name>
        <dbReference type="ChEBI" id="CHEBI:64076"/>
    </ligand>
</feature>
<dbReference type="PANTHER" id="PTHR12592:SF0">
    <property type="entry name" value="ATP-DEPENDENT (S)-NAD(P)H-HYDRATE DEHYDRATASE"/>
    <property type="match status" value="1"/>
</dbReference>
<dbReference type="InterPro" id="IPR017953">
    <property type="entry name" value="Carbohydrate_kinase_pred_CS"/>
</dbReference>
<name>A0A9X2ML52_9FIRM</name>
<evidence type="ECO:0000256" key="10">
    <source>
        <dbReference type="ARBA" id="ARBA00023098"/>
    </source>
</evidence>
<accession>A0A9X2ML52</accession>
<evidence type="ECO:0000256" key="13">
    <source>
        <dbReference type="HAMAP-Rule" id="MF_00101"/>
    </source>
</evidence>
<protein>
    <recommendedName>
        <fullName evidence="13 14">Multifunctional fusion protein</fullName>
    </recommendedName>
    <domain>
        <recommendedName>
            <fullName evidence="13">Holo-[acyl-carrier-protein] synthase</fullName>
            <shortName evidence="13">Holo-ACP synthase</shortName>
            <ecNumber evidence="13">2.7.8.7</ecNumber>
        </recommendedName>
        <alternativeName>
            <fullName evidence="13">4'-phosphopantetheinyl transferase AcpS</fullName>
        </alternativeName>
    </domain>
    <domain>
        <recommendedName>
            <fullName evidence="14">ADP-dependent (S)-NAD(P)H-hydrate dehydratase</fullName>
            <ecNumber evidence="14">4.2.1.136</ecNumber>
        </recommendedName>
        <alternativeName>
            <fullName evidence="14">ADP-dependent NAD(P)HX dehydratase</fullName>
        </alternativeName>
    </domain>
</protein>
<evidence type="ECO:0000256" key="1">
    <source>
        <dbReference type="ARBA" id="ARBA00022516"/>
    </source>
</evidence>
<dbReference type="HAMAP" id="MF_01965">
    <property type="entry name" value="NADHX_dehydratase"/>
    <property type="match status" value="1"/>
</dbReference>
<evidence type="ECO:0000256" key="3">
    <source>
        <dbReference type="ARBA" id="ARBA00022723"/>
    </source>
</evidence>
<keyword evidence="7 13" id="KW-0460">Magnesium</keyword>
<keyword evidence="11 13" id="KW-0275">Fatty acid biosynthesis</keyword>
<feature type="binding site" evidence="14">
    <location>
        <position position="351"/>
    </location>
    <ligand>
        <name>AMP</name>
        <dbReference type="ChEBI" id="CHEBI:456215"/>
    </ligand>
</feature>
<keyword evidence="1 13" id="KW-0444">Lipid biosynthesis</keyword>
<dbReference type="GO" id="GO:0008897">
    <property type="term" value="F:holo-[acyl-carrier-protein] synthase activity"/>
    <property type="evidence" value="ECO:0007669"/>
    <property type="project" value="UniProtKB-UniRule"/>
</dbReference>
<feature type="domain" description="YjeF C-terminal" evidence="15">
    <location>
        <begin position="128"/>
        <end position="411"/>
    </location>
</feature>
<feature type="binding site" evidence="13">
    <location>
        <position position="8"/>
    </location>
    <ligand>
        <name>Mg(2+)</name>
        <dbReference type="ChEBI" id="CHEBI:18420"/>
    </ligand>
</feature>
<keyword evidence="17" id="KW-1185">Reference proteome</keyword>
<dbReference type="PANTHER" id="PTHR12592">
    <property type="entry name" value="ATP-DEPENDENT (S)-NAD(P)H-HYDRATE DEHYDRATASE FAMILY MEMBER"/>
    <property type="match status" value="1"/>
</dbReference>
<dbReference type="RefSeq" id="WP_042680906.1">
    <property type="nucleotide sequence ID" value="NZ_CABKTM010000025.1"/>
</dbReference>
<evidence type="ECO:0000256" key="2">
    <source>
        <dbReference type="ARBA" id="ARBA00022679"/>
    </source>
</evidence>
<dbReference type="Proteomes" id="UP001142078">
    <property type="component" value="Unassembled WGS sequence"/>
</dbReference>
<dbReference type="GO" id="GO:0005737">
    <property type="term" value="C:cytoplasm"/>
    <property type="evidence" value="ECO:0007669"/>
    <property type="project" value="UniProtKB-SubCell"/>
</dbReference>
<dbReference type="GO" id="GO:0006633">
    <property type="term" value="P:fatty acid biosynthetic process"/>
    <property type="evidence" value="ECO:0007669"/>
    <property type="project" value="UniProtKB-UniRule"/>
</dbReference>
<evidence type="ECO:0000256" key="14">
    <source>
        <dbReference type="HAMAP-Rule" id="MF_01965"/>
    </source>
</evidence>
<dbReference type="HAMAP" id="MF_00101">
    <property type="entry name" value="AcpS"/>
    <property type="match status" value="1"/>
</dbReference>
<keyword evidence="5 13" id="KW-0276">Fatty acid metabolism</keyword>
<evidence type="ECO:0000256" key="6">
    <source>
        <dbReference type="ARBA" id="ARBA00022840"/>
    </source>
</evidence>
<proteinExistence type="inferred from homology"/>
<dbReference type="NCBIfam" id="TIGR00556">
    <property type="entry name" value="pantethn_trn"/>
    <property type="match status" value="1"/>
</dbReference>